<dbReference type="GO" id="GO:0009279">
    <property type="term" value="C:cell outer membrane"/>
    <property type="evidence" value="ECO:0007669"/>
    <property type="project" value="UniProtKB-SubCell"/>
</dbReference>
<keyword evidence="6" id="KW-1185">Reference proteome</keyword>
<sequence length="230" mass="24229">MKARLIVVAAAFLAIGGAQAQLLDAPADTITPRLSADAGRFGPLAAGFTKYSPLYGGNETANPNDRQFPGFRTDPRLVLGYVFNQYLALETGYAHLRDKGFHKIDTFEPEERAAEAAVAAGALGARSHTTYIAAKLTLPLSERLTTYGKVGVAHSEVRNDGLLAPQRVRPNRPSEFVGESGRGGYGAIGAKYKLNDRTTLSGEAVSNASARQFGKASNASGVKGSVGIGF</sequence>
<dbReference type="InterPro" id="IPR011250">
    <property type="entry name" value="OMP/PagP_B-barrel"/>
</dbReference>
<evidence type="ECO:0000256" key="3">
    <source>
        <dbReference type="SAM" id="SignalP"/>
    </source>
</evidence>
<organism evidence="5 6">
    <name type="scientific">Massilia yuzhufengensis</name>
    <dbReference type="NCBI Taxonomy" id="1164594"/>
    <lineage>
        <taxon>Bacteria</taxon>
        <taxon>Pseudomonadati</taxon>
        <taxon>Pseudomonadota</taxon>
        <taxon>Betaproteobacteria</taxon>
        <taxon>Burkholderiales</taxon>
        <taxon>Oxalobacteraceae</taxon>
        <taxon>Telluria group</taxon>
        <taxon>Massilia</taxon>
    </lineage>
</organism>
<gene>
    <name evidence="5" type="ORF">SAMN05216204_106140</name>
</gene>
<dbReference type="Pfam" id="PF13505">
    <property type="entry name" value="OMP_b-brl"/>
    <property type="match status" value="1"/>
</dbReference>
<feature type="signal peptide" evidence="3">
    <location>
        <begin position="1"/>
        <end position="20"/>
    </location>
</feature>
<dbReference type="SUPFAM" id="SSF56925">
    <property type="entry name" value="OMPA-like"/>
    <property type="match status" value="1"/>
</dbReference>
<accession>A0A1I1JCF9</accession>
<reference evidence="6" key="1">
    <citation type="submission" date="2016-10" db="EMBL/GenBank/DDBJ databases">
        <authorList>
            <person name="Varghese N."/>
            <person name="Submissions S."/>
        </authorList>
    </citation>
    <scope>NUCLEOTIDE SEQUENCE [LARGE SCALE GENOMIC DNA]</scope>
    <source>
        <strain evidence="6">CGMCC 1.12041</strain>
    </source>
</reference>
<dbReference type="Proteomes" id="UP000198639">
    <property type="component" value="Unassembled WGS sequence"/>
</dbReference>
<dbReference type="STRING" id="1164594.SAMN05216204_106140"/>
<proteinExistence type="predicted"/>
<dbReference type="InterPro" id="IPR027385">
    <property type="entry name" value="Beta-barrel_OMP"/>
</dbReference>
<dbReference type="EMBL" id="FOLD01000006">
    <property type="protein sequence ID" value="SFC46116.1"/>
    <property type="molecule type" value="Genomic_DNA"/>
</dbReference>
<dbReference type="Gene3D" id="2.40.160.20">
    <property type="match status" value="1"/>
</dbReference>
<evidence type="ECO:0000256" key="1">
    <source>
        <dbReference type="ARBA" id="ARBA00004442"/>
    </source>
</evidence>
<evidence type="ECO:0000256" key="2">
    <source>
        <dbReference type="ARBA" id="ARBA00022729"/>
    </source>
</evidence>
<name>A0A1I1JCF9_9BURK</name>
<dbReference type="RefSeq" id="WP_091873339.1">
    <property type="nucleotide sequence ID" value="NZ_FOLD01000006.1"/>
</dbReference>
<evidence type="ECO:0000313" key="6">
    <source>
        <dbReference type="Proteomes" id="UP000198639"/>
    </source>
</evidence>
<dbReference type="OrthoDB" id="8751381at2"/>
<dbReference type="AlphaFoldDB" id="A0A1I1JCF9"/>
<evidence type="ECO:0000313" key="5">
    <source>
        <dbReference type="EMBL" id="SFC46116.1"/>
    </source>
</evidence>
<evidence type="ECO:0000259" key="4">
    <source>
        <dbReference type="Pfam" id="PF13505"/>
    </source>
</evidence>
<keyword evidence="2 3" id="KW-0732">Signal</keyword>
<comment type="subcellular location">
    <subcellularLocation>
        <location evidence="1">Cell outer membrane</location>
    </subcellularLocation>
</comment>
<feature type="chain" id="PRO_5011481061" evidence="3">
    <location>
        <begin position="21"/>
        <end position="230"/>
    </location>
</feature>
<protein>
    <submittedName>
        <fullName evidence="5">Outer membrane protein beta-barrel domain-containing protein</fullName>
    </submittedName>
</protein>
<feature type="domain" description="Outer membrane protein beta-barrel" evidence="4">
    <location>
        <begin position="78"/>
        <end position="204"/>
    </location>
</feature>